<evidence type="ECO:0000313" key="1">
    <source>
        <dbReference type="EMBL" id="MBB4027779.1"/>
    </source>
</evidence>
<comment type="caution">
    <text evidence="1">The sequence shown here is derived from an EMBL/GenBank/DDBJ whole genome shotgun (WGS) entry which is preliminary data.</text>
</comment>
<dbReference type="EMBL" id="JACIES010000012">
    <property type="protein sequence ID" value="MBB4027779.1"/>
    <property type="molecule type" value="Genomic_DNA"/>
</dbReference>
<organism evidence="1 2">
    <name type="scientific">Butyricimonas faecihominis</name>
    <dbReference type="NCBI Taxonomy" id="1472416"/>
    <lineage>
        <taxon>Bacteria</taxon>
        <taxon>Pseudomonadati</taxon>
        <taxon>Bacteroidota</taxon>
        <taxon>Bacteroidia</taxon>
        <taxon>Bacteroidales</taxon>
        <taxon>Odoribacteraceae</taxon>
        <taxon>Butyricimonas</taxon>
    </lineage>
</organism>
<keyword evidence="2" id="KW-1185">Reference proteome</keyword>
<accession>A0A7W6I0G1</accession>
<sequence length="41" mass="4765">MLPKASYRLVGYKLQVINLDFRLKKLKTGTQGLCLFRNHSI</sequence>
<proteinExistence type="predicted"/>
<evidence type="ECO:0000313" key="2">
    <source>
        <dbReference type="Proteomes" id="UP000546007"/>
    </source>
</evidence>
<reference evidence="1 2" key="1">
    <citation type="submission" date="2020-08" db="EMBL/GenBank/DDBJ databases">
        <title>Genomic Encyclopedia of Type Strains, Phase IV (KMG-IV): sequencing the most valuable type-strain genomes for metagenomic binning, comparative biology and taxonomic classification.</title>
        <authorList>
            <person name="Goeker M."/>
        </authorList>
    </citation>
    <scope>NUCLEOTIDE SEQUENCE [LARGE SCALE GENOMIC DNA]</scope>
    <source>
        <strain evidence="1 2">DSM 105721</strain>
    </source>
</reference>
<dbReference type="Proteomes" id="UP000546007">
    <property type="component" value="Unassembled WGS sequence"/>
</dbReference>
<gene>
    <name evidence="1" type="ORF">GGR14_003593</name>
</gene>
<protein>
    <submittedName>
        <fullName evidence="1">Uncharacterized protein</fullName>
    </submittedName>
</protein>
<name>A0A7W6I0G1_9BACT</name>
<dbReference type="AlphaFoldDB" id="A0A7W6I0G1"/>